<name>A0A7C9VED9_9HYPH</name>
<dbReference type="AlphaFoldDB" id="A0A7C9VED9"/>
<accession>A0A7C9VED9</accession>
<gene>
    <name evidence="1" type="ORF">G6N74_16400</name>
</gene>
<dbReference type="Proteomes" id="UP000481252">
    <property type="component" value="Unassembled WGS sequence"/>
</dbReference>
<reference evidence="1 2" key="1">
    <citation type="submission" date="2020-02" db="EMBL/GenBank/DDBJ databases">
        <title>Genome sequence of the type strain CGMCC 1.15528 of Mesorhizobium zhangyense.</title>
        <authorList>
            <person name="Gao J."/>
            <person name="Sun J."/>
        </authorList>
    </citation>
    <scope>NUCLEOTIDE SEQUENCE [LARGE SCALE GENOMIC DNA]</scope>
    <source>
        <strain evidence="1 2">CGMCC 1.15528</strain>
    </source>
</reference>
<evidence type="ECO:0000313" key="2">
    <source>
        <dbReference type="Proteomes" id="UP000481252"/>
    </source>
</evidence>
<sequence length="72" mass="8145">MDIVDEMLGMARDPATFTKDDLAEMVMLAATEIIKLRQFPPIWVKQAQLNGARRVKRAASRKDMAGDGQRLR</sequence>
<protein>
    <submittedName>
        <fullName evidence="1">Uncharacterized protein</fullName>
    </submittedName>
</protein>
<organism evidence="1 2">
    <name type="scientific">Mesorhizobium zhangyense</name>
    <dbReference type="NCBI Taxonomy" id="1776730"/>
    <lineage>
        <taxon>Bacteria</taxon>
        <taxon>Pseudomonadati</taxon>
        <taxon>Pseudomonadota</taxon>
        <taxon>Alphaproteobacteria</taxon>
        <taxon>Hyphomicrobiales</taxon>
        <taxon>Phyllobacteriaceae</taxon>
        <taxon>Mesorhizobium</taxon>
    </lineage>
</organism>
<dbReference type="EMBL" id="JAAKZG010000006">
    <property type="protein sequence ID" value="NGN42651.1"/>
    <property type="molecule type" value="Genomic_DNA"/>
</dbReference>
<keyword evidence="2" id="KW-1185">Reference proteome</keyword>
<comment type="caution">
    <text evidence="1">The sequence shown here is derived from an EMBL/GenBank/DDBJ whole genome shotgun (WGS) entry which is preliminary data.</text>
</comment>
<evidence type="ECO:0000313" key="1">
    <source>
        <dbReference type="EMBL" id="NGN42651.1"/>
    </source>
</evidence>
<dbReference type="RefSeq" id="WP_165119021.1">
    <property type="nucleotide sequence ID" value="NZ_JAAKZG010000006.1"/>
</dbReference>
<proteinExistence type="predicted"/>